<proteinExistence type="predicted"/>
<gene>
    <name evidence="2" type="ORF">AABB24_028113</name>
</gene>
<comment type="caution">
    <text evidence="2">The sequence shown here is derived from an EMBL/GenBank/DDBJ whole genome shotgun (WGS) entry which is preliminary data.</text>
</comment>
<dbReference type="AlphaFoldDB" id="A0ABD2S6B1"/>
<sequence>MEGSDRRRAVMLEAAIFGGIPEGTGYCMPSAPHQPIQNGADGPMGPYQWRMPRAPSPSLVAQCLLREQQDDEYHTALQADREKELKAKQEVEAALEEKRLEEEELQRKAEEEKEMERQLAAKSFSSSGAHNR</sequence>
<protein>
    <submittedName>
        <fullName evidence="2">Uncharacterized protein</fullName>
    </submittedName>
</protein>
<dbReference type="Proteomes" id="UP001627284">
    <property type="component" value="Unassembled WGS sequence"/>
</dbReference>
<dbReference type="PANTHER" id="PTHR23322">
    <property type="entry name" value="FAS-ASSOCIATED PROTEIN"/>
    <property type="match status" value="1"/>
</dbReference>
<dbReference type="EMBL" id="JBJKTR010000016">
    <property type="protein sequence ID" value="KAL3339329.1"/>
    <property type="molecule type" value="Genomic_DNA"/>
</dbReference>
<evidence type="ECO:0000256" key="1">
    <source>
        <dbReference type="SAM" id="MobiDB-lite"/>
    </source>
</evidence>
<keyword evidence="3" id="KW-1185">Reference proteome</keyword>
<name>A0ABD2S6B1_9SOLN</name>
<reference evidence="2 3" key="1">
    <citation type="submission" date="2024-05" db="EMBL/GenBank/DDBJ databases">
        <title>De novo assembly of an allotetraploid wild potato.</title>
        <authorList>
            <person name="Hosaka A.J."/>
        </authorList>
    </citation>
    <scope>NUCLEOTIDE SEQUENCE [LARGE SCALE GENOMIC DNA]</scope>
    <source>
        <tissue evidence="2">Young leaves</tissue>
    </source>
</reference>
<feature type="compositionally biased region" description="Polar residues" evidence="1">
    <location>
        <begin position="123"/>
        <end position="132"/>
    </location>
</feature>
<feature type="compositionally biased region" description="Basic and acidic residues" evidence="1">
    <location>
        <begin position="97"/>
        <end position="119"/>
    </location>
</feature>
<organism evidence="2 3">
    <name type="scientific">Solanum stoloniferum</name>
    <dbReference type="NCBI Taxonomy" id="62892"/>
    <lineage>
        <taxon>Eukaryota</taxon>
        <taxon>Viridiplantae</taxon>
        <taxon>Streptophyta</taxon>
        <taxon>Embryophyta</taxon>
        <taxon>Tracheophyta</taxon>
        <taxon>Spermatophyta</taxon>
        <taxon>Magnoliopsida</taxon>
        <taxon>eudicotyledons</taxon>
        <taxon>Gunneridae</taxon>
        <taxon>Pentapetalae</taxon>
        <taxon>asterids</taxon>
        <taxon>lamiids</taxon>
        <taxon>Solanales</taxon>
        <taxon>Solanaceae</taxon>
        <taxon>Solanoideae</taxon>
        <taxon>Solaneae</taxon>
        <taxon>Solanum</taxon>
    </lineage>
</organism>
<feature type="region of interest" description="Disordered" evidence="1">
    <location>
        <begin position="28"/>
        <end position="53"/>
    </location>
</feature>
<evidence type="ECO:0000313" key="3">
    <source>
        <dbReference type="Proteomes" id="UP001627284"/>
    </source>
</evidence>
<dbReference type="PANTHER" id="PTHR23322:SF93">
    <property type="entry name" value="UBX DOMAIN-CONTAINING PROTEIN 8"/>
    <property type="match status" value="1"/>
</dbReference>
<accession>A0ABD2S6B1</accession>
<evidence type="ECO:0000313" key="2">
    <source>
        <dbReference type="EMBL" id="KAL3339329.1"/>
    </source>
</evidence>
<dbReference type="InterPro" id="IPR050730">
    <property type="entry name" value="UBX_domain-protein"/>
</dbReference>
<feature type="region of interest" description="Disordered" evidence="1">
    <location>
        <begin position="97"/>
        <end position="132"/>
    </location>
</feature>